<feature type="signal peptide" evidence="1">
    <location>
        <begin position="1"/>
        <end position="22"/>
    </location>
</feature>
<evidence type="ECO:0000256" key="1">
    <source>
        <dbReference type="SAM" id="SignalP"/>
    </source>
</evidence>
<keyword evidence="1" id="KW-0732">Signal</keyword>
<accession>A0A173V6T6</accession>
<organism evidence="3 4">
    <name type="scientific">Roseburia inulinivorans</name>
    <dbReference type="NCBI Taxonomy" id="360807"/>
    <lineage>
        <taxon>Bacteria</taxon>
        <taxon>Bacillati</taxon>
        <taxon>Bacillota</taxon>
        <taxon>Clostridia</taxon>
        <taxon>Lachnospirales</taxon>
        <taxon>Lachnospiraceae</taxon>
        <taxon>Roseburia</taxon>
    </lineage>
</organism>
<evidence type="ECO:0000259" key="2">
    <source>
        <dbReference type="Pfam" id="PF14478"/>
    </source>
</evidence>
<proteinExistence type="predicted"/>
<protein>
    <recommendedName>
        <fullName evidence="2">Transcobalamin-like C-terminal domain-containing protein</fullName>
    </recommendedName>
</protein>
<dbReference type="RefSeq" id="WP_055170333.1">
    <property type="nucleotide sequence ID" value="NZ_CYXX01000020.1"/>
</dbReference>
<evidence type="ECO:0000313" key="3">
    <source>
        <dbReference type="EMBL" id="CUN21578.1"/>
    </source>
</evidence>
<dbReference type="AlphaFoldDB" id="A0A173V6T6"/>
<dbReference type="Gene3D" id="2.170.130.30">
    <property type="match status" value="1"/>
</dbReference>
<feature type="chain" id="PRO_5008013583" description="Transcobalamin-like C-terminal domain-containing protein" evidence="1">
    <location>
        <begin position="23"/>
        <end position="172"/>
    </location>
</feature>
<reference evidence="3 4" key="1">
    <citation type="submission" date="2015-09" db="EMBL/GenBank/DDBJ databases">
        <authorList>
            <consortium name="Pathogen Informatics"/>
        </authorList>
    </citation>
    <scope>NUCLEOTIDE SEQUENCE [LARGE SCALE GENOMIC DNA]</scope>
    <source>
        <strain evidence="3 4">2789STDY5608887</strain>
    </source>
</reference>
<dbReference type="InterPro" id="IPR027954">
    <property type="entry name" value="Transcobalamin-like_C"/>
</dbReference>
<dbReference type="PROSITE" id="PS51257">
    <property type="entry name" value="PROKAR_LIPOPROTEIN"/>
    <property type="match status" value="1"/>
</dbReference>
<dbReference type="Proteomes" id="UP000095453">
    <property type="component" value="Unassembled WGS sequence"/>
</dbReference>
<name>A0A173V6T6_9FIRM</name>
<dbReference type="Pfam" id="PF14478">
    <property type="entry name" value="DUF4430"/>
    <property type="match status" value="1"/>
</dbReference>
<evidence type="ECO:0000313" key="4">
    <source>
        <dbReference type="Proteomes" id="UP000095453"/>
    </source>
</evidence>
<gene>
    <name evidence="3" type="ORF">ERS852444_02496</name>
</gene>
<dbReference type="EMBL" id="CYXX01000020">
    <property type="protein sequence ID" value="CUN21578.1"/>
    <property type="molecule type" value="Genomic_DNA"/>
</dbReference>
<sequence>MKLTGKKIKSMLLCMMLTMAMAITAVGCGSKTENTADTQKNTETAIVNTESTVETEAVAETESVDAAAAQEIILGEGSVKFTFIVVDADGNETNFVVSTDKETVGDALLELNLIEGDDSEYGLYVKTVNGITADYDTDGTYWAFYVNGEYASTGVDSTPVNEGDTYEFKVEK</sequence>
<feature type="domain" description="Transcobalamin-like C-terminal" evidence="2">
    <location>
        <begin position="102"/>
        <end position="171"/>
    </location>
</feature>